<dbReference type="PANTHER" id="PTHR35752:SF1">
    <property type="entry name" value="G-PROTEIN COUPLED RECEPTOR"/>
    <property type="match status" value="1"/>
</dbReference>
<dbReference type="Proteomes" id="UP001358586">
    <property type="component" value="Chromosome 2"/>
</dbReference>
<evidence type="ECO:0000256" key="4">
    <source>
        <dbReference type="PROSITE-ProRule" id="PRU00282"/>
    </source>
</evidence>
<feature type="transmembrane region" description="Helical" evidence="6">
    <location>
        <begin position="313"/>
        <end position="337"/>
    </location>
</feature>
<feature type="transmembrane region" description="Helical" evidence="6">
    <location>
        <begin position="12"/>
        <end position="32"/>
    </location>
</feature>
<dbReference type="InterPro" id="IPR018108">
    <property type="entry name" value="MCP_transmembrane"/>
</dbReference>
<dbReference type="PROSITE" id="PS50920">
    <property type="entry name" value="SOLCAR"/>
    <property type="match status" value="1"/>
</dbReference>
<sequence length="583" mass="64751">MRSVKCCLNPSFIIIVVAAVLSQALTVTSVVVPKSTCYAFDNSSHLLDFTDWIGSPFVYEGKDTDVVVRFCKDVESRSQTGYVDFGRYDKFNYFVTGSGHVDLVQEFYNGDLLNCEHTFDKMGRTAQVNIICGKCLNGQCKGQHGCICNVSFESTCRAIVELAIQCENPGPRVFKGFTVGFHPRSWEIVHNGLTQLGFEKSHPDFSFSTEQPHVTLYLTAIASQSNLVKKPRVEVFPENGLEVKLSGTAATGNPPTTLSPSTLLLDWRCVKARDTPYEVKITIPVEGYESIEFVLTKMCDSAQNQEEDATRGWAIFGIISCILMVSSTLFCCGGFIYKTKMESRHGIDALPGMTVLSACLETVSGAGQGYSRIEEVNTGFTNEVSWERPSSGTQGTWTPSPNKSKYGYERAFCRLLSFSFSFFSLAGLYFFLAKQRYFRNREEKLSPSLHLASAAEAGALVSICTNPIWLIRTRLELQSPLHQSQPYSGVYGLCFSSCINLTMLREEGWTALYTRLSPGLLMQVSHGAIQFTAYEELRRIMVDYEERKKKPKGASNLLVCILIIGVKSLYNLIFSPLAGHGAL</sequence>
<comment type="caution">
    <text evidence="7">The sequence shown here is derived from an EMBL/GenBank/DDBJ whole genome shotgun (WGS) entry which is preliminary data.</text>
</comment>
<organism evidence="7 8">
    <name type="scientific">Gossypium arboreum</name>
    <name type="common">Tree cotton</name>
    <name type="synonym">Gossypium nanking</name>
    <dbReference type="NCBI Taxonomy" id="29729"/>
    <lineage>
        <taxon>Eukaryota</taxon>
        <taxon>Viridiplantae</taxon>
        <taxon>Streptophyta</taxon>
        <taxon>Embryophyta</taxon>
        <taxon>Tracheophyta</taxon>
        <taxon>Spermatophyta</taxon>
        <taxon>Magnoliopsida</taxon>
        <taxon>eudicotyledons</taxon>
        <taxon>Gunneridae</taxon>
        <taxon>Pentapetalae</taxon>
        <taxon>rosids</taxon>
        <taxon>malvids</taxon>
        <taxon>Malvales</taxon>
        <taxon>Malvaceae</taxon>
        <taxon>Malvoideae</taxon>
        <taxon>Gossypium</taxon>
    </lineage>
</organism>
<evidence type="ECO:0000256" key="3">
    <source>
        <dbReference type="ARBA" id="ARBA00023136"/>
    </source>
</evidence>
<name>A0ABR0QX24_GOSAR</name>
<dbReference type="Gene3D" id="1.50.40.10">
    <property type="entry name" value="Mitochondrial carrier domain"/>
    <property type="match status" value="1"/>
</dbReference>
<proteinExistence type="inferred from homology"/>
<feature type="transmembrane region" description="Helical" evidence="6">
    <location>
        <begin position="557"/>
        <end position="578"/>
    </location>
</feature>
<evidence type="ECO:0000256" key="2">
    <source>
        <dbReference type="ARBA" id="ARBA00022692"/>
    </source>
</evidence>
<evidence type="ECO:0000256" key="6">
    <source>
        <dbReference type="SAM" id="Phobius"/>
    </source>
</evidence>
<dbReference type="EMBL" id="JARKNE010000002">
    <property type="protein sequence ID" value="KAK5843749.1"/>
    <property type="molecule type" value="Genomic_DNA"/>
</dbReference>
<evidence type="ECO:0008006" key="9">
    <source>
        <dbReference type="Google" id="ProtNLM"/>
    </source>
</evidence>
<feature type="repeat" description="Solcar" evidence="4">
    <location>
        <begin position="445"/>
        <end position="540"/>
    </location>
</feature>
<keyword evidence="3 4" id="KW-0472">Membrane</keyword>
<keyword evidence="2 4" id="KW-0812">Transmembrane</keyword>
<evidence type="ECO:0000256" key="1">
    <source>
        <dbReference type="ARBA" id="ARBA00004141"/>
    </source>
</evidence>
<dbReference type="SUPFAM" id="SSF103506">
    <property type="entry name" value="Mitochondrial carrier"/>
    <property type="match status" value="1"/>
</dbReference>
<keyword evidence="8" id="KW-1185">Reference proteome</keyword>
<dbReference type="Pfam" id="PF00153">
    <property type="entry name" value="Mito_carr"/>
    <property type="match status" value="1"/>
</dbReference>
<keyword evidence="6" id="KW-1133">Transmembrane helix</keyword>
<reference evidence="7 8" key="1">
    <citation type="submission" date="2023-03" db="EMBL/GenBank/DDBJ databases">
        <title>WGS of Gossypium arboreum.</title>
        <authorList>
            <person name="Yu D."/>
        </authorList>
    </citation>
    <scope>NUCLEOTIDE SEQUENCE [LARGE SCALE GENOMIC DNA]</scope>
    <source>
        <tissue evidence="7">Leaf</tissue>
    </source>
</reference>
<evidence type="ECO:0000313" key="7">
    <source>
        <dbReference type="EMBL" id="KAK5843749.1"/>
    </source>
</evidence>
<gene>
    <name evidence="7" type="ORF">PVK06_006207</name>
</gene>
<dbReference type="PANTHER" id="PTHR35752">
    <property type="entry name" value="G-PROTEIN COUPLED RECEPTOR"/>
    <property type="match status" value="1"/>
</dbReference>
<accession>A0ABR0QX24</accession>
<dbReference type="InterPro" id="IPR023395">
    <property type="entry name" value="MCP_dom_sf"/>
</dbReference>
<comment type="subcellular location">
    <subcellularLocation>
        <location evidence="1">Membrane</location>
        <topology evidence="1">Multi-pass membrane protein</topology>
    </subcellularLocation>
</comment>
<comment type="similarity">
    <text evidence="5">Belongs to the mitochondrial carrier (TC 2.A.29) family.</text>
</comment>
<evidence type="ECO:0000256" key="5">
    <source>
        <dbReference type="RuleBase" id="RU000488"/>
    </source>
</evidence>
<feature type="transmembrane region" description="Helical" evidence="6">
    <location>
        <begin position="411"/>
        <end position="431"/>
    </location>
</feature>
<evidence type="ECO:0000313" key="8">
    <source>
        <dbReference type="Proteomes" id="UP001358586"/>
    </source>
</evidence>
<keyword evidence="5" id="KW-0813">Transport</keyword>
<protein>
    <recommendedName>
        <fullName evidence="9">G-protein coupled receptor</fullName>
    </recommendedName>
</protein>